<accession>A0A0E9WV36</accession>
<name>A0A0E9WV36_ANGAN</name>
<sequence>MRFWYDKGDGQINVLKMNAKVCSLILIGHRCSPNQWNDDVIRAICPSNCNFDTVQPTVMYVIPLYPQNSVLSTGWLASGPPCLVSEQQ</sequence>
<evidence type="ECO:0000313" key="1">
    <source>
        <dbReference type="EMBL" id="JAH93373.1"/>
    </source>
</evidence>
<dbReference type="AlphaFoldDB" id="A0A0E9WV36"/>
<proteinExistence type="predicted"/>
<organism evidence="1">
    <name type="scientific">Anguilla anguilla</name>
    <name type="common">European freshwater eel</name>
    <name type="synonym">Muraena anguilla</name>
    <dbReference type="NCBI Taxonomy" id="7936"/>
    <lineage>
        <taxon>Eukaryota</taxon>
        <taxon>Metazoa</taxon>
        <taxon>Chordata</taxon>
        <taxon>Craniata</taxon>
        <taxon>Vertebrata</taxon>
        <taxon>Euteleostomi</taxon>
        <taxon>Actinopterygii</taxon>
        <taxon>Neopterygii</taxon>
        <taxon>Teleostei</taxon>
        <taxon>Anguilliformes</taxon>
        <taxon>Anguillidae</taxon>
        <taxon>Anguilla</taxon>
    </lineage>
</organism>
<reference evidence="1" key="1">
    <citation type="submission" date="2014-11" db="EMBL/GenBank/DDBJ databases">
        <authorList>
            <person name="Amaro Gonzalez C."/>
        </authorList>
    </citation>
    <scope>NUCLEOTIDE SEQUENCE</scope>
</reference>
<dbReference type="EMBL" id="GBXM01015204">
    <property type="protein sequence ID" value="JAH93373.1"/>
    <property type="molecule type" value="Transcribed_RNA"/>
</dbReference>
<reference evidence="1" key="2">
    <citation type="journal article" date="2015" name="Fish Shellfish Immunol.">
        <title>Early steps in the European eel (Anguilla anguilla)-Vibrio vulnificus interaction in the gills: Role of the RtxA13 toxin.</title>
        <authorList>
            <person name="Callol A."/>
            <person name="Pajuelo D."/>
            <person name="Ebbesson L."/>
            <person name="Teles M."/>
            <person name="MacKenzie S."/>
            <person name="Amaro C."/>
        </authorList>
    </citation>
    <scope>NUCLEOTIDE SEQUENCE</scope>
</reference>
<protein>
    <submittedName>
        <fullName evidence="1">Uncharacterized protein</fullName>
    </submittedName>
</protein>